<name>A0A2T8HKF8_9SPHI</name>
<sequence>MKTYFKQINAAIILSSVIAFWSCERDIIGYEQDARVYFFERANDVTATRITQRSFTFLTLKEEQQKDTLHIKVKTMGEVSANDRYPIAKTIKEGTTAVEGTDYEFIPGLVAANQIEGYVAVVLHRTVRLKQETVMLNLTIGESADFKGGVREDDTFSLSWSDRLVRPDNWPFAFGAYSNVKYQFVIDELGIADYPAQLSPRIEAKPGEYSLADLTDMASQLRIRLREVNEQNVGNPNYPLRDENGVLIVF</sequence>
<dbReference type="InterPro" id="IPR032299">
    <property type="entry name" value="DUF4843"/>
</dbReference>
<evidence type="ECO:0008006" key="3">
    <source>
        <dbReference type="Google" id="ProtNLM"/>
    </source>
</evidence>
<dbReference type="OrthoDB" id="1092914at2"/>
<proteinExistence type="predicted"/>
<reference evidence="1 2" key="1">
    <citation type="submission" date="2018-04" db="EMBL/GenBank/DDBJ databases">
        <title>Sphingobacterium cortibacter sp. nov.</title>
        <authorList>
            <person name="Li Y."/>
        </authorList>
    </citation>
    <scope>NUCLEOTIDE SEQUENCE [LARGE SCALE GENOMIC DNA]</scope>
    <source>
        <strain evidence="1 2">2c-3</strain>
    </source>
</reference>
<dbReference type="EMBL" id="QDKG01000002">
    <property type="protein sequence ID" value="PVH25934.1"/>
    <property type="molecule type" value="Genomic_DNA"/>
</dbReference>
<dbReference type="RefSeq" id="WP_116775505.1">
    <property type="nucleotide sequence ID" value="NZ_QDKG01000002.1"/>
</dbReference>
<keyword evidence="2" id="KW-1185">Reference proteome</keyword>
<evidence type="ECO:0000313" key="1">
    <source>
        <dbReference type="EMBL" id="PVH25934.1"/>
    </source>
</evidence>
<protein>
    <recommendedName>
        <fullName evidence="3">DUF4843 domain-containing protein</fullName>
    </recommendedName>
</protein>
<accession>A0A2T8HKF8</accession>
<comment type="caution">
    <text evidence="1">The sequence shown here is derived from an EMBL/GenBank/DDBJ whole genome shotgun (WGS) entry which is preliminary data.</text>
</comment>
<dbReference type="Pfam" id="PF16132">
    <property type="entry name" value="DUF4843"/>
    <property type="match status" value="1"/>
</dbReference>
<gene>
    <name evidence="1" type="ORF">DC487_08395</name>
</gene>
<evidence type="ECO:0000313" key="2">
    <source>
        <dbReference type="Proteomes" id="UP000245627"/>
    </source>
</evidence>
<organism evidence="1 2">
    <name type="scientific">Sphingobacterium corticibacter</name>
    <dbReference type="NCBI Taxonomy" id="2171749"/>
    <lineage>
        <taxon>Bacteria</taxon>
        <taxon>Pseudomonadati</taxon>
        <taxon>Bacteroidota</taxon>
        <taxon>Sphingobacteriia</taxon>
        <taxon>Sphingobacteriales</taxon>
        <taxon>Sphingobacteriaceae</taxon>
        <taxon>Sphingobacterium</taxon>
    </lineage>
</organism>
<dbReference type="AlphaFoldDB" id="A0A2T8HKF8"/>
<dbReference type="Proteomes" id="UP000245627">
    <property type="component" value="Unassembled WGS sequence"/>
</dbReference>